<proteinExistence type="predicted"/>
<dbReference type="Proteomes" id="UP000296374">
    <property type="component" value="Plasmid unnamed5"/>
</dbReference>
<gene>
    <name evidence="1" type="ORF">E4191_17875</name>
</gene>
<protein>
    <submittedName>
        <fullName evidence="1">Uncharacterized protein</fullName>
    </submittedName>
</protein>
<reference evidence="2" key="1">
    <citation type="submission" date="2019-05" db="EMBL/GenBank/DDBJ databases">
        <title>Tamlana fucoidanivorans sp. nov., isolated from the surface of algae collected from Fujian province in China.</title>
        <authorList>
            <person name="Li J."/>
        </authorList>
    </citation>
    <scope>NUCLEOTIDE SEQUENCE [LARGE SCALE GENOMIC DNA]</scope>
    <source>
        <strain evidence="2">2251</strain>
        <plasmid evidence="2">unnamed5</plasmid>
    </source>
</reference>
<sequence>MPVQFILRCRCGHSADLAYDDWEKAKDMMSRAKCSLCGAAGIPALSVVRVKSQGRADTQQQRIERQTGRR</sequence>
<dbReference type="EMBL" id="CP040761">
    <property type="protein sequence ID" value="QDA36010.1"/>
    <property type="molecule type" value="Genomic_DNA"/>
</dbReference>
<organism evidence="1 2">
    <name type="scientific">Paracoccus liaowanqingii</name>
    <dbReference type="NCBI Taxonomy" id="2560053"/>
    <lineage>
        <taxon>Bacteria</taxon>
        <taxon>Pseudomonadati</taxon>
        <taxon>Pseudomonadota</taxon>
        <taxon>Alphaproteobacteria</taxon>
        <taxon>Rhodobacterales</taxon>
        <taxon>Paracoccaceae</taxon>
        <taxon>Paracoccus</taxon>
    </lineage>
</organism>
<geneLocation type="plasmid" evidence="1 2">
    <name>unnamed5</name>
</geneLocation>
<evidence type="ECO:0000313" key="2">
    <source>
        <dbReference type="Proteomes" id="UP000296374"/>
    </source>
</evidence>
<name>A0A4Y5SR96_9RHOB</name>
<keyword evidence="1" id="KW-0614">Plasmid</keyword>
<evidence type="ECO:0000313" key="1">
    <source>
        <dbReference type="EMBL" id="QDA36010.1"/>
    </source>
</evidence>
<accession>A0A4Y5SR96</accession>
<dbReference type="AlphaFoldDB" id="A0A4Y5SR96"/>
<dbReference type="KEGG" id="plia:E4191_17875"/>